<dbReference type="AlphaFoldDB" id="A0A6A6X147"/>
<dbReference type="CDD" id="cd23023">
    <property type="entry name" value="zf-HIT_BCD1"/>
    <property type="match status" value="1"/>
</dbReference>
<evidence type="ECO:0000313" key="9">
    <source>
        <dbReference type="EMBL" id="KAF2790210.1"/>
    </source>
</evidence>
<feature type="region of interest" description="Disordered" evidence="7">
    <location>
        <begin position="357"/>
        <end position="376"/>
    </location>
</feature>
<reference evidence="9" key="1">
    <citation type="journal article" date="2020" name="Stud. Mycol.">
        <title>101 Dothideomycetes genomes: a test case for predicting lifestyles and emergence of pathogens.</title>
        <authorList>
            <person name="Haridas S."/>
            <person name="Albert R."/>
            <person name="Binder M."/>
            <person name="Bloem J."/>
            <person name="Labutti K."/>
            <person name="Salamov A."/>
            <person name="Andreopoulos B."/>
            <person name="Baker S."/>
            <person name="Barry K."/>
            <person name="Bills G."/>
            <person name="Bluhm B."/>
            <person name="Cannon C."/>
            <person name="Castanera R."/>
            <person name="Culley D."/>
            <person name="Daum C."/>
            <person name="Ezra D."/>
            <person name="Gonzalez J."/>
            <person name="Henrissat B."/>
            <person name="Kuo A."/>
            <person name="Liang C."/>
            <person name="Lipzen A."/>
            <person name="Lutzoni F."/>
            <person name="Magnuson J."/>
            <person name="Mondo S."/>
            <person name="Nolan M."/>
            <person name="Ohm R."/>
            <person name="Pangilinan J."/>
            <person name="Park H.-J."/>
            <person name="Ramirez L."/>
            <person name="Alfaro M."/>
            <person name="Sun H."/>
            <person name="Tritt A."/>
            <person name="Yoshinaga Y."/>
            <person name="Zwiers L.-H."/>
            <person name="Turgeon B."/>
            <person name="Goodwin S."/>
            <person name="Spatafora J."/>
            <person name="Crous P."/>
            <person name="Grigoriev I."/>
        </authorList>
    </citation>
    <scope>NUCLEOTIDE SEQUENCE</scope>
    <source>
        <strain evidence="9">CBS 109.77</strain>
    </source>
</reference>
<dbReference type="OrthoDB" id="272357at2759"/>
<evidence type="ECO:0000256" key="4">
    <source>
        <dbReference type="ARBA" id="ARBA00049598"/>
    </source>
</evidence>
<feature type="compositionally biased region" description="Basic and acidic residues" evidence="7">
    <location>
        <begin position="208"/>
        <end position="220"/>
    </location>
</feature>
<keyword evidence="2 6" id="KW-0863">Zinc-finger</keyword>
<comment type="function">
    <text evidence="4">Required for box C/D snoRNAs accumulation involved in snoRNA processing, snoRNA transport to the nucleolus and ribosome biogenesis.</text>
</comment>
<sequence>MDETLLSSLCSICNTTKSKYRCPGCAARTCSLPCYKRHQQRALCTGKRDPTKYVKKSQLATPAGIDHDFNFITGIERKLEKAERDVNERGLGAASEVRDRPRKGQLKGQLSDRDFEAAGVKVIRAPKGLSRQRDNKTHRSGRGNIKWTVEWIREDKTRLLTDCTSAVPIYEVQPFPTAKKRKKPPNHLPTIESARSQDAPTLPPAKIRRVDFIAGHEKPEPTTPRRPSPVPEPVPDVSTAFAREPNSDVKVANNSRSSLHLNGPDPESLPPEYNFFLLRPQTSSSRLVLVPISTSATLGQCLRGRTVLEFPTIYAFPDSIAQLPEEFMLEEEYMEQEGEEQKEFDDLLKHAHPEILRALQEDNGDNGDEKAGDQLDSKKILDVLNQDLGGFV</sequence>
<dbReference type="Proteomes" id="UP000799757">
    <property type="component" value="Unassembled WGS sequence"/>
</dbReference>
<dbReference type="InterPro" id="IPR057721">
    <property type="entry name" value="BCD1_alpha/beta"/>
</dbReference>
<evidence type="ECO:0000256" key="3">
    <source>
        <dbReference type="ARBA" id="ARBA00022833"/>
    </source>
</evidence>
<dbReference type="GO" id="GO:0048254">
    <property type="term" value="P:snoRNA localization"/>
    <property type="evidence" value="ECO:0007669"/>
    <property type="project" value="TreeGrafter"/>
</dbReference>
<dbReference type="SUPFAM" id="SSF144232">
    <property type="entry name" value="HIT/MYND zinc finger-like"/>
    <property type="match status" value="1"/>
</dbReference>
<dbReference type="Pfam" id="PF04438">
    <property type="entry name" value="zf-HIT"/>
    <property type="match status" value="1"/>
</dbReference>
<keyword evidence="3" id="KW-0862">Zinc</keyword>
<organism evidence="9 10">
    <name type="scientific">Melanomma pulvis-pyrius CBS 109.77</name>
    <dbReference type="NCBI Taxonomy" id="1314802"/>
    <lineage>
        <taxon>Eukaryota</taxon>
        <taxon>Fungi</taxon>
        <taxon>Dikarya</taxon>
        <taxon>Ascomycota</taxon>
        <taxon>Pezizomycotina</taxon>
        <taxon>Dothideomycetes</taxon>
        <taxon>Pleosporomycetidae</taxon>
        <taxon>Pleosporales</taxon>
        <taxon>Melanommataceae</taxon>
        <taxon>Melanomma</taxon>
    </lineage>
</organism>
<evidence type="ECO:0000259" key="8">
    <source>
        <dbReference type="PROSITE" id="PS51083"/>
    </source>
</evidence>
<dbReference type="PANTHER" id="PTHR13483">
    <property type="entry name" value="BOX C_D SNORNA PROTEIN 1-RELATED"/>
    <property type="match status" value="1"/>
</dbReference>
<dbReference type="PROSITE" id="PS51083">
    <property type="entry name" value="ZF_HIT"/>
    <property type="match status" value="1"/>
</dbReference>
<dbReference type="GO" id="GO:0070761">
    <property type="term" value="C:pre-snoRNP complex"/>
    <property type="evidence" value="ECO:0007669"/>
    <property type="project" value="TreeGrafter"/>
</dbReference>
<feature type="domain" description="HIT-type" evidence="8">
    <location>
        <begin position="10"/>
        <end position="44"/>
    </location>
</feature>
<dbReference type="EMBL" id="MU002087">
    <property type="protein sequence ID" value="KAF2790210.1"/>
    <property type="molecule type" value="Genomic_DNA"/>
</dbReference>
<dbReference type="InterPro" id="IPR007529">
    <property type="entry name" value="Znf_HIT"/>
</dbReference>
<dbReference type="InterPro" id="IPR051639">
    <property type="entry name" value="BCD1"/>
</dbReference>
<dbReference type="GO" id="GO:0000463">
    <property type="term" value="P:maturation of LSU-rRNA from tricistronic rRNA transcript (SSU-rRNA, 5.8S rRNA, LSU-rRNA)"/>
    <property type="evidence" value="ECO:0007669"/>
    <property type="project" value="TreeGrafter"/>
</dbReference>
<feature type="region of interest" description="Disordered" evidence="7">
    <location>
        <begin position="86"/>
        <end position="111"/>
    </location>
</feature>
<dbReference type="GO" id="GO:0000492">
    <property type="term" value="P:box C/D snoRNP assembly"/>
    <property type="evidence" value="ECO:0007669"/>
    <property type="project" value="TreeGrafter"/>
</dbReference>
<feature type="compositionally biased region" description="Basic and acidic residues" evidence="7">
    <location>
        <begin position="367"/>
        <end position="376"/>
    </location>
</feature>
<evidence type="ECO:0000256" key="7">
    <source>
        <dbReference type="SAM" id="MobiDB-lite"/>
    </source>
</evidence>
<comment type="similarity">
    <text evidence="5">Belongs to the BCD1 family.</text>
</comment>
<dbReference type="GO" id="GO:0008270">
    <property type="term" value="F:zinc ion binding"/>
    <property type="evidence" value="ECO:0007669"/>
    <property type="project" value="UniProtKB-UniRule"/>
</dbReference>
<dbReference type="PANTHER" id="PTHR13483:SF11">
    <property type="entry name" value="ZINC FINGER HIT DOMAIN-CONTAINING PROTEIN 3"/>
    <property type="match status" value="1"/>
</dbReference>
<gene>
    <name evidence="9" type="ORF">K505DRAFT_83559</name>
</gene>
<feature type="compositionally biased region" description="Pro residues" evidence="7">
    <location>
        <begin position="221"/>
        <end position="234"/>
    </location>
</feature>
<evidence type="ECO:0000256" key="1">
    <source>
        <dbReference type="ARBA" id="ARBA00022723"/>
    </source>
</evidence>
<dbReference type="Gene3D" id="3.30.60.190">
    <property type="match status" value="1"/>
</dbReference>
<dbReference type="GO" id="GO:0005634">
    <property type="term" value="C:nucleus"/>
    <property type="evidence" value="ECO:0007669"/>
    <property type="project" value="TreeGrafter"/>
</dbReference>
<keyword evidence="10" id="KW-1185">Reference proteome</keyword>
<keyword evidence="1" id="KW-0479">Metal-binding</keyword>
<evidence type="ECO:0000256" key="5">
    <source>
        <dbReference type="ARBA" id="ARBA00049654"/>
    </source>
</evidence>
<dbReference type="Pfam" id="PF25790">
    <property type="entry name" value="BCD1"/>
    <property type="match status" value="1"/>
</dbReference>
<evidence type="ECO:0000313" key="10">
    <source>
        <dbReference type="Proteomes" id="UP000799757"/>
    </source>
</evidence>
<name>A0A6A6X147_9PLEO</name>
<feature type="region of interest" description="Disordered" evidence="7">
    <location>
        <begin position="176"/>
        <end position="266"/>
    </location>
</feature>
<protein>
    <recommendedName>
        <fullName evidence="8">HIT-type domain-containing protein</fullName>
    </recommendedName>
</protein>
<proteinExistence type="inferred from homology"/>
<evidence type="ECO:0000256" key="2">
    <source>
        <dbReference type="ARBA" id="ARBA00022771"/>
    </source>
</evidence>
<accession>A0A6A6X147</accession>
<evidence type="ECO:0000256" key="6">
    <source>
        <dbReference type="PROSITE-ProRule" id="PRU00453"/>
    </source>
</evidence>